<proteinExistence type="predicted"/>
<keyword evidence="2" id="KW-1185">Reference proteome</keyword>
<dbReference type="Proteomes" id="UP000006050">
    <property type="component" value="Chromosome"/>
</dbReference>
<dbReference type="STRING" id="866536.Belba_3739"/>
<organism evidence="1 2">
    <name type="scientific">Belliella baltica (strain DSM 15883 / CIP 108006 / LMG 21964 / BA134)</name>
    <dbReference type="NCBI Taxonomy" id="866536"/>
    <lineage>
        <taxon>Bacteria</taxon>
        <taxon>Pseudomonadati</taxon>
        <taxon>Bacteroidota</taxon>
        <taxon>Cytophagia</taxon>
        <taxon>Cytophagales</taxon>
        <taxon>Cyclobacteriaceae</taxon>
        <taxon>Belliella</taxon>
    </lineage>
</organism>
<dbReference type="HOGENOM" id="CLU_3022765_0_0_10"/>
<dbReference type="RefSeq" id="WP_014774159.1">
    <property type="nucleotide sequence ID" value="NC_018010.1"/>
</dbReference>
<dbReference type="AlphaFoldDB" id="I3ZAF7"/>
<protein>
    <submittedName>
        <fullName evidence="1">Uncharacterized protein</fullName>
    </submittedName>
</protein>
<accession>I3ZAF7</accession>
<gene>
    <name evidence="1" type="ordered locus">Belba_3739</name>
</gene>
<evidence type="ECO:0000313" key="2">
    <source>
        <dbReference type="Proteomes" id="UP000006050"/>
    </source>
</evidence>
<reference evidence="2" key="1">
    <citation type="submission" date="2012-06" db="EMBL/GenBank/DDBJ databases">
        <title>The complete genome of Belliella baltica DSM 15883.</title>
        <authorList>
            <person name="Lucas S."/>
            <person name="Copeland A."/>
            <person name="Lapidus A."/>
            <person name="Goodwin L."/>
            <person name="Pitluck S."/>
            <person name="Peters L."/>
            <person name="Mikhailova N."/>
            <person name="Davenport K."/>
            <person name="Kyrpides N."/>
            <person name="Mavromatis K."/>
            <person name="Pagani I."/>
            <person name="Ivanova N."/>
            <person name="Ovchinnikova G."/>
            <person name="Zeytun A."/>
            <person name="Detter J.C."/>
            <person name="Han C."/>
            <person name="Land M."/>
            <person name="Hauser L."/>
            <person name="Markowitz V."/>
            <person name="Cheng J.-F."/>
            <person name="Hugenholtz P."/>
            <person name="Woyke T."/>
            <person name="Wu D."/>
            <person name="Tindall B."/>
            <person name="Pomrenke H."/>
            <person name="Brambilla E."/>
            <person name="Klenk H.-P."/>
            <person name="Eisen J.A."/>
        </authorList>
    </citation>
    <scope>NUCLEOTIDE SEQUENCE [LARGE SCALE GENOMIC DNA]</scope>
    <source>
        <strain evidence="2">DSM 15883 / CIP 108006 / LMG 21964 / BA134</strain>
    </source>
</reference>
<sequence length="55" mass="5489">MEMVSGGALDCSLEGGAAFVAGAGVAGAIFFGWGGLVSGYAAYAYWLTTCHPVEV</sequence>
<evidence type="ECO:0000313" key="1">
    <source>
        <dbReference type="EMBL" id="AFL86225.1"/>
    </source>
</evidence>
<name>I3ZAF7_BELBD</name>
<dbReference type="KEGG" id="bbd:Belba_3739"/>
<dbReference type="EMBL" id="CP003281">
    <property type="protein sequence ID" value="AFL86225.1"/>
    <property type="molecule type" value="Genomic_DNA"/>
</dbReference>